<keyword evidence="3" id="KW-1185">Reference proteome</keyword>
<evidence type="ECO:0000313" key="2">
    <source>
        <dbReference type="EMBL" id="MVM29236.1"/>
    </source>
</evidence>
<dbReference type="Gene3D" id="2.160.20.10">
    <property type="entry name" value="Single-stranded right-handed beta-helix, Pectin lyase-like"/>
    <property type="match status" value="1"/>
</dbReference>
<proteinExistence type="predicted"/>
<reference evidence="2 3" key="1">
    <citation type="submission" date="2019-12" db="EMBL/GenBank/DDBJ databases">
        <title>Spirosoma sp. HMF4905 genome sequencing and assembly.</title>
        <authorList>
            <person name="Kang H."/>
            <person name="Cha I."/>
            <person name="Kim H."/>
            <person name="Joh K."/>
        </authorList>
    </citation>
    <scope>NUCLEOTIDE SEQUENCE [LARGE SCALE GENOMIC DNA]</scope>
    <source>
        <strain evidence="2 3">HMF4905</strain>
    </source>
</reference>
<dbReference type="AlphaFoldDB" id="A0A7K1S6H1"/>
<gene>
    <name evidence="2" type="ORF">GO755_04265</name>
</gene>
<dbReference type="EMBL" id="WPIN01000002">
    <property type="protein sequence ID" value="MVM29236.1"/>
    <property type="molecule type" value="Genomic_DNA"/>
</dbReference>
<dbReference type="SUPFAM" id="SSF51126">
    <property type="entry name" value="Pectin lyase-like"/>
    <property type="match status" value="1"/>
</dbReference>
<accession>A0A7K1S6H1</accession>
<dbReference type="InterPro" id="IPR011050">
    <property type="entry name" value="Pectin_lyase_fold/virulence"/>
</dbReference>
<dbReference type="RefSeq" id="WP_157583431.1">
    <property type="nucleotide sequence ID" value="NZ_WPIN01000002.1"/>
</dbReference>
<dbReference type="Proteomes" id="UP000436006">
    <property type="component" value="Unassembled WGS sequence"/>
</dbReference>
<feature type="chain" id="PRO_5029603534" evidence="1">
    <location>
        <begin position="22"/>
        <end position="423"/>
    </location>
</feature>
<dbReference type="InterPro" id="IPR012334">
    <property type="entry name" value="Pectin_lyas_fold"/>
</dbReference>
<keyword evidence="1" id="KW-0732">Signal</keyword>
<feature type="signal peptide" evidence="1">
    <location>
        <begin position="1"/>
        <end position="21"/>
    </location>
</feature>
<name>A0A7K1S6H1_9BACT</name>
<sequence>MKQVIILAALSAAVLVGCSKSSDNSGTVTPTPTPVVKEAVSGDVSGTWAKGSTYKITGHLQIPASTSLVIEEGVNIVFSDSTVKPELIVKGNLYVMGTSANPVKFTVPDAWKTAANQWGSLWGGIIAAPTCTELLLDNAIIEYGGAVTTESSPSVKAGLYKAAAGNHVPAVNYSNVNGKLVIVNSRLNNQNEDGFYIEGGKVIVANNKIYTQGVSGGDAINIKSGVQADVAFNTVYSPNTNALKLSNTGDRVPQAYVVAYNNTIVNAGWRRPTLKGGSIWVEVAVRAELYNNLLANDRFGVKRDPKNPEDSRTKVSNNLYYGATQDGVTGFQPSTEILTGTNDVISKTVGDNDPKFVNYPLTTDSKNATFNTAWDFRLQAGSPAIGKGTTSFTRLYADGISFANGTLYKSPAPSTTIGALGTN</sequence>
<protein>
    <submittedName>
        <fullName evidence="2">Right-handed parallel beta-helix repeat-containing protein</fullName>
    </submittedName>
</protein>
<evidence type="ECO:0000313" key="3">
    <source>
        <dbReference type="Proteomes" id="UP000436006"/>
    </source>
</evidence>
<comment type="caution">
    <text evidence="2">The sequence shown here is derived from an EMBL/GenBank/DDBJ whole genome shotgun (WGS) entry which is preliminary data.</text>
</comment>
<organism evidence="2 3">
    <name type="scientific">Spirosoma arboris</name>
    <dbReference type="NCBI Taxonomy" id="2682092"/>
    <lineage>
        <taxon>Bacteria</taxon>
        <taxon>Pseudomonadati</taxon>
        <taxon>Bacteroidota</taxon>
        <taxon>Cytophagia</taxon>
        <taxon>Cytophagales</taxon>
        <taxon>Cytophagaceae</taxon>
        <taxon>Spirosoma</taxon>
    </lineage>
</organism>
<dbReference type="PROSITE" id="PS51257">
    <property type="entry name" value="PROKAR_LIPOPROTEIN"/>
    <property type="match status" value="1"/>
</dbReference>
<evidence type="ECO:0000256" key="1">
    <source>
        <dbReference type="SAM" id="SignalP"/>
    </source>
</evidence>